<organism evidence="3 4">
    <name type="scientific">Halovenus carboxidivorans</name>
    <dbReference type="NCBI Taxonomy" id="2692199"/>
    <lineage>
        <taxon>Archaea</taxon>
        <taxon>Methanobacteriati</taxon>
        <taxon>Methanobacteriota</taxon>
        <taxon>Stenosarchaea group</taxon>
        <taxon>Halobacteria</taxon>
        <taxon>Halobacteriales</taxon>
        <taxon>Haloarculaceae</taxon>
        <taxon>Halovenus</taxon>
    </lineage>
</organism>
<dbReference type="InterPro" id="IPR000073">
    <property type="entry name" value="AB_hydrolase_1"/>
</dbReference>
<evidence type="ECO:0000256" key="1">
    <source>
        <dbReference type="ARBA" id="ARBA00022801"/>
    </source>
</evidence>
<dbReference type="PANTHER" id="PTHR43798:SF31">
    <property type="entry name" value="AB HYDROLASE SUPERFAMILY PROTEIN YCLE"/>
    <property type="match status" value="1"/>
</dbReference>
<proteinExistence type="predicted"/>
<dbReference type="AlphaFoldDB" id="A0A6B0T5T9"/>
<evidence type="ECO:0000313" key="3">
    <source>
        <dbReference type="EMBL" id="MXR50250.1"/>
    </source>
</evidence>
<keyword evidence="4" id="KW-1185">Reference proteome</keyword>
<name>A0A6B0T5T9_9EURY</name>
<dbReference type="Gene3D" id="3.40.50.1820">
    <property type="entry name" value="alpha/beta hydrolase"/>
    <property type="match status" value="1"/>
</dbReference>
<dbReference type="OrthoDB" id="7531at2157"/>
<dbReference type="EMBL" id="WUUT01000001">
    <property type="protein sequence ID" value="MXR50250.1"/>
    <property type="molecule type" value="Genomic_DNA"/>
</dbReference>
<reference evidence="3 4" key="1">
    <citation type="submission" date="2019-12" db="EMBL/GenBank/DDBJ databases">
        <title>Isolation and characterization of three novel carbon monoxide-oxidizing members of Halobacteria from salione crusts and soils.</title>
        <authorList>
            <person name="Myers M.R."/>
            <person name="King G.M."/>
        </authorList>
    </citation>
    <scope>NUCLEOTIDE SEQUENCE [LARGE SCALE GENOMIC DNA]</scope>
    <source>
        <strain evidence="3 4">WSH3</strain>
    </source>
</reference>
<dbReference type="Proteomes" id="UP000466535">
    <property type="component" value="Unassembled WGS sequence"/>
</dbReference>
<dbReference type="InterPro" id="IPR050266">
    <property type="entry name" value="AB_hydrolase_sf"/>
</dbReference>
<evidence type="ECO:0000313" key="4">
    <source>
        <dbReference type="Proteomes" id="UP000466535"/>
    </source>
</evidence>
<gene>
    <name evidence="3" type="ORF">GRX03_01315</name>
</gene>
<keyword evidence="1 3" id="KW-0378">Hydrolase</keyword>
<dbReference type="Pfam" id="PF00561">
    <property type="entry name" value="Abhydrolase_1"/>
    <property type="match status" value="1"/>
</dbReference>
<dbReference type="PANTHER" id="PTHR43798">
    <property type="entry name" value="MONOACYLGLYCEROL LIPASE"/>
    <property type="match status" value="1"/>
</dbReference>
<sequence>MPRVSLDTGSLYYERRGSGPPLVFIHGGWQDSTSWAEQVERFAEEYTVITYDIRGHGETGATAASEYSIELFTDDLEALVAALGLERPILVGISVGGLIASSYLGRHPEAVRGAVVAGPFQSMPSVVPFSDLNPLFSPVQGVKQMAATLGSAGAFRSMLNAMRAANGGRWLSRDRDVRAETVTTARAVPESEYSKIFEAMYDAEPVDLSGVETPLLVLYGADETGRIKRQGRRLADDAHHGRWLELPDAAHLVNRDNPAAFNEACAEFFGTLGG</sequence>
<protein>
    <submittedName>
        <fullName evidence="3">Alpha/beta fold hydrolase</fullName>
    </submittedName>
</protein>
<evidence type="ECO:0000259" key="2">
    <source>
        <dbReference type="Pfam" id="PF00561"/>
    </source>
</evidence>
<accession>A0A6B0T5T9</accession>
<dbReference type="GO" id="GO:0016020">
    <property type="term" value="C:membrane"/>
    <property type="evidence" value="ECO:0007669"/>
    <property type="project" value="TreeGrafter"/>
</dbReference>
<feature type="domain" description="AB hydrolase-1" evidence="2">
    <location>
        <begin position="20"/>
        <end position="257"/>
    </location>
</feature>
<dbReference type="RefSeq" id="WP_159762401.1">
    <property type="nucleotide sequence ID" value="NZ_WUUT01000001.1"/>
</dbReference>
<dbReference type="InterPro" id="IPR029058">
    <property type="entry name" value="AB_hydrolase_fold"/>
</dbReference>
<dbReference type="SUPFAM" id="SSF53474">
    <property type="entry name" value="alpha/beta-Hydrolases"/>
    <property type="match status" value="1"/>
</dbReference>
<dbReference type="GO" id="GO:0016787">
    <property type="term" value="F:hydrolase activity"/>
    <property type="evidence" value="ECO:0007669"/>
    <property type="project" value="UniProtKB-KW"/>
</dbReference>
<comment type="caution">
    <text evidence="3">The sequence shown here is derived from an EMBL/GenBank/DDBJ whole genome shotgun (WGS) entry which is preliminary data.</text>
</comment>